<sequence>MGSKPATYRLRDLAMAIVGAQRAGLTVVRVEIDKQGKIVIHAGHPPTDAAPCETKEGGNEWDVLLAKGQSD</sequence>
<accession>A0ABV4FUK5</accession>
<comment type="caution">
    <text evidence="1">The sequence shown here is derived from an EMBL/GenBank/DDBJ whole genome shotgun (WGS) entry which is preliminary data.</text>
</comment>
<dbReference type="Proteomes" id="UP001565369">
    <property type="component" value="Unassembled WGS sequence"/>
</dbReference>
<reference evidence="1 2" key="1">
    <citation type="submission" date="2024-07" db="EMBL/GenBank/DDBJ databases">
        <title>Genomic Encyclopedia of Type Strains, Phase V (KMG-V): Genome sequencing to study the core and pangenomes of soil and plant-associated prokaryotes.</title>
        <authorList>
            <person name="Whitman W."/>
        </authorList>
    </citation>
    <scope>NUCLEOTIDE SEQUENCE [LARGE SCALE GENOMIC DNA]</scope>
    <source>
        <strain evidence="1 2">USDA 152</strain>
    </source>
</reference>
<gene>
    <name evidence="1" type="ORF">ABIG07_003753</name>
</gene>
<organism evidence="1 2">
    <name type="scientific">Bradyrhizobium ottawaense</name>
    <dbReference type="NCBI Taxonomy" id="931866"/>
    <lineage>
        <taxon>Bacteria</taxon>
        <taxon>Pseudomonadati</taxon>
        <taxon>Pseudomonadota</taxon>
        <taxon>Alphaproteobacteria</taxon>
        <taxon>Hyphomicrobiales</taxon>
        <taxon>Nitrobacteraceae</taxon>
        <taxon>Bradyrhizobium</taxon>
    </lineage>
</organism>
<evidence type="ECO:0000313" key="1">
    <source>
        <dbReference type="EMBL" id="MEY9454805.1"/>
    </source>
</evidence>
<name>A0ABV4FUK5_9BRAD</name>
<keyword evidence="2" id="KW-1185">Reference proteome</keyword>
<dbReference type="EMBL" id="JBGBZJ010000003">
    <property type="protein sequence ID" value="MEY9454805.1"/>
    <property type="molecule type" value="Genomic_DNA"/>
</dbReference>
<dbReference type="RefSeq" id="WP_028144236.1">
    <property type="nucleotide sequence ID" value="NZ_AP021854.1"/>
</dbReference>
<proteinExistence type="predicted"/>
<evidence type="ECO:0000313" key="2">
    <source>
        <dbReference type="Proteomes" id="UP001565369"/>
    </source>
</evidence>
<protein>
    <submittedName>
        <fullName evidence="1">Uncharacterized protein</fullName>
    </submittedName>
</protein>